<dbReference type="AlphaFoldDB" id="B1VPB2"/>
<feature type="region of interest" description="Disordered" evidence="1">
    <location>
        <begin position="28"/>
        <end position="63"/>
    </location>
</feature>
<evidence type="ECO:0000313" key="3">
    <source>
        <dbReference type="Proteomes" id="UP000001685"/>
    </source>
</evidence>
<reference evidence="3" key="1">
    <citation type="journal article" date="2008" name="J. Bacteriol.">
        <title>Genome sequence of the streptomycin-producing microorganism Streptomyces griseus IFO 13350.</title>
        <authorList>
            <person name="Ohnishi Y."/>
            <person name="Ishikawa J."/>
            <person name="Hara H."/>
            <person name="Suzuki H."/>
            <person name="Ikenoya M."/>
            <person name="Ikeda H."/>
            <person name="Yamashita A."/>
            <person name="Hattori M."/>
            <person name="Horinouchi S."/>
        </authorList>
    </citation>
    <scope>NUCLEOTIDE SEQUENCE [LARGE SCALE GENOMIC DNA]</scope>
    <source>
        <strain evidence="3">JCM 4626 / NBRC 13350</strain>
    </source>
</reference>
<feature type="compositionally biased region" description="Basic and acidic residues" evidence="1">
    <location>
        <begin position="54"/>
        <end position="63"/>
    </location>
</feature>
<organism evidence="2 3">
    <name type="scientific">Streptomyces griseus subsp. griseus (strain JCM 4626 / CBS 651.72 / NBRC 13350 / KCC S-0626 / ISP 5235)</name>
    <dbReference type="NCBI Taxonomy" id="455632"/>
    <lineage>
        <taxon>Bacteria</taxon>
        <taxon>Bacillati</taxon>
        <taxon>Actinomycetota</taxon>
        <taxon>Actinomycetes</taxon>
        <taxon>Kitasatosporales</taxon>
        <taxon>Streptomycetaceae</taxon>
        <taxon>Streptomyces</taxon>
    </lineage>
</organism>
<sequence length="63" mass="6909">MVFHVKPLKRPVRRGILIALVAVSVGDRPDRRPPRGLTRRGGRLRISASSAKPVDARSSRPTA</sequence>
<proteinExistence type="predicted"/>
<protein>
    <submittedName>
        <fullName evidence="2">Uncharacterized protein</fullName>
    </submittedName>
</protein>
<name>B1VPB2_STRGG</name>
<dbReference type="Proteomes" id="UP000001685">
    <property type="component" value="Chromosome"/>
</dbReference>
<evidence type="ECO:0000313" key="2">
    <source>
        <dbReference type="EMBL" id="BAG20491.1"/>
    </source>
</evidence>
<dbReference type="EMBL" id="AP009493">
    <property type="protein sequence ID" value="BAG20491.1"/>
    <property type="molecule type" value="Genomic_DNA"/>
</dbReference>
<gene>
    <name evidence="2" type="ordered locus">SGR_3662</name>
</gene>
<evidence type="ECO:0000256" key="1">
    <source>
        <dbReference type="SAM" id="MobiDB-lite"/>
    </source>
</evidence>
<accession>B1VPB2</accession>
<dbReference type="KEGG" id="sgr:SGR_3662"/>
<dbReference type="HOGENOM" id="CLU_2883976_0_0_11"/>